<name>A0A839UFN3_9HYPH</name>
<accession>A0A839UFN3</accession>
<keyword evidence="3" id="KW-1185">Reference proteome</keyword>
<dbReference type="EMBL" id="JACHXN010000046">
    <property type="protein sequence ID" value="MBB3149836.1"/>
    <property type="molecule type" value="Genomic_DNA"/>
</dbReference>
<gene>
    <name evidence="2" type="ORF">FHS21_006293</name>
</gene>
<reference evidence="2 3" key="1">
    <citation type="submission" date="2020-08" db="EMBL/GenBank/DDBJ databases">
        <title>Genomic Encyclopedia of Type Strains, Phase III (KMG-III): the genomes of soil and plant-associated and newly described type strains.</title>
        <authorList>
            <person name="Whitman W."/>
        </authorList>
    </citation>
    <scope>NUCLEOTIDE SEQUENCE [LARGE SCALE GENOMIC DNA]</scope>
    <source>
        <strain evidence="2 3">CECT 7015</strain>
    </source>
</reference>
<dbReference type="Proteomes" id="UP000554520">
    <property type="component" value="Unassembled WGS sequence"/>
</dbReference>
<organism evidence="2 3">
    <name type="scientific">Phyllobacterium trifolii</name>
    <dbReference type="NCBI Taxonomy" id="300193"/>
    <lineage>
        <taxon>Bacteria</taxon>
        <taxon>Pseudomonadati</taxon>
        <taxon>Pseudomonadota</taxon>
        <taxon>Alphaproteobacteria</taxon>
        <taxon>Hyphomicrobiales</taxon>
        <taxon>Phyllobacteriaceae</taxon>
        <taxon>Phyllobacterium</taxon>
    </lineage>
</organism>
<feature type="compositionally biased region" description="Polar residues" evidence="1">
    <location>
        <begin position="167"/>
        <end position="177"/>
    </location>
</feature>
<evidence type="ECO:0000313" key="3">
    <source>
        <dbReference type="Proteomes" id="UP000554520"/>
    </source>
</evidence>
<evidence type="ECO:0000313" key="2">
    <source>
        <dbReference type="EMBL" id="MBB3149836.1"/>
    </source>
</evidence>
<protein>
    <submittedName>
        <fullName evidence="2">Uncharacterized protein</fullName>
    </submittedName>
</protein>
<proteinExistence type="predicted"/>
<sequence>MEWTITIEGKNEFGDVCRKELRIEKNWERLFDGDIGLSIDDGKKIMAALQSAVVNHEAETYSLFRRVCPDCQTFRRVKDYTMRRIRTVFGIVEVRNPRWMLCRDCHPGMIVAFAPLNEICPDRATPEMMELTARLGSMMPSGRRLASLPNSCLLSQPRHMRPCASARSGSANGLTTRLQRKNGGQGPQRMNDASWKCNFLAIDAKSSSSVSTPLTFAAPIAIQRATSNSSWPDAAAVGGAKLAAVIS</sequence>
<dbReference type="AlphaFoldDB" id="A0A839UFN3"/>
<feature type="region of interest" description="Disordered" evidence="1">
    <location>
        <begin position="162"/>
        <end position="189"/>
    </location>
</feature>
<comment type="caution">
    <text evidence="2">The sequence shown here is derived from an EMBL/GenBank/DDBJ whole genome shotgun (WGS) entry which is preliminary data.</text>
</comment>
<evidence type="ECO:0000256" key="1">
    <source>
        <dbReference type="SAM" id="MobiDB-lite"/>
    </source>
</evidence>